<evidence type="ECO:0000313" key="1">
    <source>
        <dbReference type="EMBL" id="KAI4379975.1"/>
    </source>
</evidence>
<evidence type="ECO:0000313" key="2">
    <source>
        <dbReference type="Proteomes" id="UP001057402"/>
    </source>
</evidence>
<proteinExistence type="predicted"/>
<reference evidence="2" key="1">
    <citation type="journal article" date="2023" name="Front. Plant Sci.">
        <title>Chromosomal-level genome assembly of Melastoma candidum provides insights into trichome evolution.</title>
        <authorList>
            <person name="Zhong Y."/>
            <person name="Wu W."/>
            <person name="Sun C."/>
            <person name="Zou P."/>
            <person name="Liu Y."/>
            <person name="Dai S."/>
            <person name="Zhou R."/>
        </authorList>
    </citation>
    <scope>NUCLEOTIDE SEQUENCE [LARGE SCALE GENOMIC DNA]</scope>
</reference>
<dbReference type="Proteomes" id="UP001057402">
    <property type="component" value="Chromosome 3"/>
</dbReference>
<name>A0ACB9RM61_9MYRT</name>
<organism evidence="1 2">
    <name type="scientific">Melastoma candidum</name>
    <dbReference type="NCBI Taxonomy" id="119954"/>
    <lineage>
        <taxon>Eukaryota</taxon>
        <taxon>Viridiplantae</taxon>
        <taxon>Streptophyta</taxon>
        <taxon>Embryophyta</taxon>
        <taxon>Tracheophyta</taxon>
        <taxon>Spermatophyta</taxon>
        <taxon>Magnoliopsida</taxon>
        <taxon>eudicotyledons</taxon>
        <taxon>Gunneridae</taxon>
        <taxon>Pentapetalae</taxon>
        <taxon>rosids</taxon>
        <taxon>malvids</taxon>
        <taxon>Myrtales</taxon>
        <taxon>Melastomataceae</taxon>
        <taxon>Melastomatoideae</taxon>
        <taxon>Melastomateae</taxon>
        <taxon>Melastoma</taxon>
    </lineage>
</organism>
<protein>
    <submittedName>
        <fullName evidence="1">Uncharacterized protein</fullName>
    </submittedName>
</protein>
<comment type="caution">
    <text evidence="1">The sequence shown here is derived from an EMBL/GenBank/DDBJ whole genome shotgun (WGS) entry which is preliminary data.</text>
</comment>
<accession>A0ACB9RM61</accession>
<gene>
    <name evidence="1" type="ORF">MLD38_006211</name>
</gene>
<sequence>MKKRAEIESSGGPSSGKSLRDTGSYDLPQGLERFECDYTLPEGLEWCTCDLTVEECCADVCDLLMCVAQELRGDRFVMDFTTDYLRWLCCPPGYILGLHIGVWDRSLGQLVAFISAVPFRVGVKRESSRMAQIRFLTIQSDFRDRIPLDIAHDEITRRIRSENIHWVVQQKRMDGPAPMAFQVWERYLDSRKLFMLGALKNANMSLPEIVDFHKLPSSSDIQGYEVLNASHVRPLTGLLNACVHKFAIKPEFDEETVKHWFFPKADLLHSYVYTGNDGSITRFCSFLTLREFRADTEVKLAYSLYNFSVWSPFQELMRDAIILARENHCDLFCACDVMGYRSFLAELNFTPISLHVQYYFNLDGISGLNPDDIGLVLF</sequence>
<keyword evidence="2" id="KW-1185">Reference proteome</keyword>
<dbReference type="EMBL" id="CM042882">
    <property type="protein sequence ID" value="KAI4379975.1"/>
    <property type="molecule type" value="Genomic_DNA"/>
</dbReference>